<evidence type="ECO:0000256" key="1">
    <source>
        <dbReference type="SAM" id="Coils"/>
    </source>
</evidence>
<dbReference type="EMBL" id="QNQT01000007">
    <property type="protein sequence ID" value="RDU35989.1"/>
    <property type="molecule type" value="Genomic_DNA"/>
</dbReference>
<feature type="coiled-coil region" evidence="1">
    <location>
        <begin position="5"/>
        <end position="68"/>
    </location>
</feature>
<dbReference type="Proteomes" id="UP000257144">
    <property type="component" value="Unassembled WGS sequence"/>
</dbReference>
<dbReference type="AlphaFoldDB" id="A0A3D8GP86"/>
<keyword evidence="1" id="KW-0175">Coiled coil</keyword>
<comment type="caution">
    <text evidence="2">The sequence shown here is derived from an EMBL/GenBank/DDBJ whole genome shotgun (WGS) entry which is preliminary data.</text>
</comment>
<gene>
    <name evidence="2" type="ORF">DRW41_15460</name>
</gene>
<keyword evidence="3" id="KW-1185">Reference proteome</keyword>
<organism evidence="2 3">
    <name type="scientific">Neobacillus piezotolerans</name>
    <dbReference type="NCBI Taxonomy" id="2259171"/>
    <lineage>
        <taxon>Bacteria</taxon>
        <taxon>Bacillati</taxon>
        <taxon>Bacillota</taxon>
        <taxon>Bacilli</taxon>
        <taxon>Bacillales</taxon>
        <taxon>Bacillaceae</taxon>
        <taxon>Neobacillus</taxon>
    </lineage>
</organism>
<accession>A0A3D8GP86</accession>
<proteinExistence type="predicted"/>
<reference evidence="2 3" key="1">
    <citation type="submission" date="2018-07" db="EMBL/GenBank/DDBJ databases">
        <title>Bacillus sp. YLB-04 draft genome sequence.</title>
        <authorList>
            <person name="Yu L."/>
            <person name="Tang X."/>
        </authorList>
    </citation>
    <scope>NUCLEOTIDE SEQUENCE [LARGE SCALE GENOMIC DNA]</scope>
    <source>
        <strain evidence="2 3">YLB-04</strain>
    </source>
</reference>
<evidence type="ECO:0000313" key="2">
    <source>
        <dbReference type="EMBL" id="RDU35989.1"/>
    </source>
</evidence>
<dbReference type="RefSeq" id="WP_115452916.1">
    <property type="nucleotide sequence ID" value="NZ_QNQT01000007.1"/>
</dbReference>
<sequence>MNHLVGNLKSSLEETKERLNLLNAHGVEAVNILYPGLNYSGLLFYKLLESLPKEIERLEKRIREIEIIQTMDSR</sequence>
<evidence type="ECO:0000313" key="3">
    <source>
        <dbReference type="Proteomes" id="UP000257144"/>
    </source>
</evidence>
<protein>
    <submittedName>
        <fullName evidence="2">Uncharacterized protein</fullName>
    </submittedName>
</protein>
<dbReference type="OrthoDB" id="2935159at2"/>
<name>A0A3D8GP86_9BACI</name>